<feature type="transmembrane region" description="Helical" evidence="7">
    <location>
        <begin position="36"/>
        <end position="56"/>
    </location>
</feature>
<evidence type="ECO:0000256" key="4">
    <source>
        <dbReference type="ARBA" id="ARBA00022989"/>
    </source>
</evidence>
<comment type="caution">
    <text evidence="9">The sequence shown here is derived from an EMBL/GenBank/DDBJ whole genome shotgun (WGS) entry which is preliminary data.</text>
</comment>
<name>A0A3P3QBX2_9GAMM</name>
<evidence type="ECO:0000313" key="9">
    <source>
        <dbReference type="EMBL" id="RRJ18736.1"/>
    </source>
</evidence>
<keyword evidence="2" id="KW-0050">Antiport</keyword>
<keyword evidence="10" id="KW-1185">Reference proteome</keyword>
<dbReference type="OrthoDB" id="8617652at2"/>
<organism evidence="9 10">
    <name type="scientific">Rheinheimera mesophila</name>
    <dbReference type="NCBI Taxonomy" id="1547515"/>
    <lineage>
        <taxon>Bacteria</taxon>
        <taxon>Pseudomonadati</taxon>
        <taxon>Pseudomonadota</taxon>
        <taxon>Gammaproteobacteria</taxon>
        <taxon>Chromatiales</taxon>
        <taxon>Chromatiaceae</taxon>
        <taxon>Rheinheimera</taxon>
    </lineage>
</organism>
<comment type="subcellular location">
    <subcellularLocation>
        <location evidence="1">Membrane</location>
        <topology evidence="1">Multi-pass membrane protein</topology>
    </subcellularLocation>
</comment>
<feature type="domain" description="Cation/H+ exchanger transmembrane" evidence="8">
    <location>
        <begin position="25"/>
        <end position="376"/>
    </location>
</feature>
<evidence type="ECO:0000259" key="8">
    <source>
        <dbReference type="Pfam" id="PF00999"/>
    </source>
</evidence>
<feature type="transmembrane region" description="Helical" evidence="7">
    <location>
        <begin position="6"/>
        <end position="29"/>
    </location>
</feature>
<dbReference type="EMBL" id="RRCF01000006">
    <property type="protein sequence ID" value="RRJ18736.1"/>
    <property type="molecule type" value="Genomic_DNA"/>
</dbReference>
<evidence type="ECO:0000256" key="3">
    <source>
        <dbReference type="ARBA" id="ARBA00022692"/>
    </source>
</evidence>
<dbReference type="RefSeq" id="WP_046518921.1">
    <property type="nucleotide sequence ID" value="NZ_LAVS01000006.1"/>
</dbReference>
<feature type="transmembrane region" description="Helical" evidence="7">
    <location>
        <begin position="122"/>
        <end position="141"/>
    </location>
</feature>
<dbReference type="Pfam" id="PF00999">
    <property type="entry name" value="Na_H_Exchanger"/>
    <property type="match status" value="1"/>
</dbReference>
<keyword evidence="5" id="KW-0406">Ion transport</keyword>
<feature type="transmembrane region" description="Helical" evidence="7">
    <location>
        <begin position="162"/>
        <end position="181"/>
    </location>
</feature>
<sequence>MEFLPAWPLTITPLSSFGLLLLIGSLGGYLAHRISWLPSITGFMLVGFLVGPSGLGLLTESVLKDSRILIDIALALILYRLGSSLDLRFLRQSPRLLVIALVESSLTFAAVFSLLWLFQMPLVLAALIAAILVSSSPAVLLHVAHEVGAKGPVTETAKSLVALNNLLSFLAFAFVVPVLLVEQDASWQQIVLQPLYLLLGSALLGGVIACGLHFLTSRTQSAVQYKLALVVGALMLCLGLAQQLKLSALFAPLVVGIVVRSMERDDVVSALEFGSAFELFFIVLFVFAGANLHFAELVAFAPVIMALVAVRCAAKWFGVSVSSVLLGQTVRTGASSGLLLIPMAGLAIGLVQSSSQLVPEHAAVISAIVLGAVTVFETIGPPIASYAFRLAGETEAQASAAMTDQAPQHPWQADGTVAVDLSALHAPEPTEAVPAEPSAPKRFKFWRW</sequence>
<feature type="transmembrane region" description="Helical" evidence="7">
    <location>
        <begin position="363"/>
        <end position="384"/>
    </location>
</feature>
<dbReference type="GO" id="GO:1902600">
    <property type="term" value="P:proton transmembrane transport"/>
    <property type="evidence" value="ECO:0007669"/>
    <property type="project" value="InterPro"/>
</dbReference>
<evidence type="ECO:0000256" key="2">
    <source>
        <dbReference type="ARBA" id="ARBA00022449"/>
    </source>
</evidence>
<keyword evidence="2" id="KW-0813">Transport</keyword>
<feature type="transmembrane region" description="Helical" evidence="7">
    <location>
        <begin position="330"/>
        <end position="351"/>
    </location>
</feature>
<feature type="transmembrane region" description="Helical" evidence="7">
    <location>
        <begin position="297"/>
        <end position="318"/>
    </location>
</feature>
<feature type="transmembrane region" description="Helical" evidence="7">
    <location>
        <begin position="96"/>
        <end position="116"/>
    </location>
</feature>
<dbReference type="InterPro" id="IPR006153">
    <property type="entry name" value="Cation/H_exchanger_TM"/>
</dbReference>
<evidence type="ECO:0000256" key="5">
    <source>
        <dbReference type="ARBA" id="ARBA00023065"/>
    </source>
</evidence>
<keyword evidence="4 7" id="KW-1133">Transmembrane helix</keyword>
<proteinExistence type="predicted"/>
<evidence type="ECO:0000256" key="6">
    <source>
        <dbReference type="ARBA" id="ARBA00023136"/>
    </source>
</evidence>
<keyword evidence="3 7" id="KW-0812">Transmembrane</keyword>
<protein>
    <submittedName>
        <fullName evidence="9">Peptidase</fullName>
    </submittedName>
</protein>
<dbReference type="InterPro" id="IPR038770">
    <property type="entry name" value="Na+/solute_symporter_sf"/>
</dbReference>
<evidence type="ECO:0000313" key="10">
    <source>
        <dbReference type="Proteomes" id="UP000276260"/>
    </source>
</evidence>
<gene>
    <name evidence="9" type="ORF">EIK76_16065</name>
</gene>
<keyword evidence="6 7" id="KW-0472">Membrane</keyword>
<accession>A0A3P3QBX2</accession>
<dbReference type="AlphaFoldDB" id="A0A3P3QBX2"/>
<feature type="transmembrane region" description="Helical" evidence="7">
    <location>
        <begin position="193"/>
        <end position="215"/>
    </location>
</feature>
<dbReference type="PANTHER" id="PTHR43021:SF2">
    <property type="entry name" value="CATION_H+ EXCHANGER DOMAIN-CONTAINING PROTEIN"/>
    <property type="match status" value="1"/>
</dbReference>
<feature type="transmembrane region" description="Helical" evidence="7">
    <location>
        <begin position="227"/>
        <end position="255"/>
    </location>
</feature>
<dbReference type="Gene3D" id="1.20.1530.20">
    <property type="match status" value="1"/>
</dbReference>
<evidence type="ECO:0000256" key="7">
    <source>
        <dbReference type="SAM" id="Phobius"/>
    </source>
</evidence>
<evidence type="ECO:0000256" key="1">
    <source>
        <dbReference type="ARBA" id="ARBA00004141"/>
    </source>
</evidence>
<dbReference type="GO" id="GO:0015297">
    <property type="term" value="F:antiporter activity"/>
    <property type="evidence" value="ECO:0007669"/>
    <property type="project" value="UniProtKB-KW"/>
</dbReference>
<dbReference type="GO" id="GO:0016020">
    <property type="term" value="C:membrane"/>
    <property type="evidence" value="ECO:0007669"/>
    <property type="project" value="UniProtKB-SubCell"/>
</dbReference>
<feature type="transmembrane region" description="Helical" evidence="7">
    <location>
        <begin position="267"/>
        <end position="290"/>
    </location>
</feature>
<reference evidence="9 10" key="1">
    <citation type="submission" date="2018-11" db="EMBL/GenBank/DDBJ databases">
        <title>Draft genome analysis of Rheinheimera mesophila isolated from an industrial waste site.</title>
        <authorList>
            <person name="Yu Q."/>
            <person name="Qi Y."/>
            <person name="Zhang H."/>
            <person name="Lu Y."/>
            <person name="Pu J."/>
        </authorList>
    </citation>
    <scope>NUCLEOTIDE SEQUENCE [LARGE SCALE GENOMIC DNA]</scope>
    <source>
        <strain evidence="9 10">IITR13</strain>
    </source>
</reference>
<dbReference type="Proteomes" id="UP000276260">
    <property type="component" value="Unassembled WGS sequence"/>
</dbReference>
<dbReference type="PANTHER" id="PTHR43021">
    <property type="entry name" value="NA(+)/H(+) ANTIPORTER-RELATED"/>
    <property type="match status" value="1"/>
</dbReference>